<name>A0A2M7BY10_9BACT</name>
<proteinExistence type="predicted"/>
<dbReference type="AlphaFoldDB" id="A0A2M7BY10"/>
<comment type="caution">
    <text evidence="1">The sequence shown here is derived from an EMBL/GenBank/DDBJ whole genome shotgun (WGS) entry which is preliminary data.</text>
</comment>
<keyword evidence="1" id="KW-0808">Transferase</keyword>
<organism evidence="1 2">
    <name type="scientific">Candidatus Roizmanbacteria bacterium CG03_land_8_20_14_0_80_35_26</name>
    <dbReference type="NCBI Taxonomy" id="1974845"/>
    <lineage>
        <taxon>Bacteria</taxon>
        <taxon>Candidatus Roizmaniibacteriota</taxon>
    </lineage>
</organism>
<sequence>VDQNTGGVYDGLEEKGVNLNQGAESLLSYLLARLSFED</sequence>
<dbReference type="GO" id="GO:0016740">
    <property type="term" value="F:transferase activity"/>
    <property type="evidence" value="ECO:0007669"/>
    <property type="project" value="UniProtKB-KW"/>
</dbReference>
<evidence type="ECO:0000313" key="2">
    <source>
        <dbReference type="Proteomes" id="UP000230673"/>
    </source>
</evidence>
<reference evidence="2" key="1">
    <citation type="submission" date="2017-09" db="EMBL/GenBank/DDBJ databases">
        <title>Depth-based differentiation of microbial function through sediment-hosted aquifers and enrichment of novel symbionts in the deep terrestrial subsurface.</title>
        <authorList>
            <person name="Probst A.J."/>
            <person name="Ladd B."/>
            <person name="Jarett J.K."/>
            <person name="Geller-Mcgrath D.E."/>
            <person name="Sieber C.M.K."/>
            <person name="Emerson J.B."/>
            <person name="Anantharaman K."/>
            <person name="Thomas B.C."/>
            <person name="Malmstrom R."/>
            <person name="Stieglmeier M."/>
            <person name="Klingl A."/>
            <person name="Woyke T."/>
            <person name="Ryan C.M."/>
            <person name="Banfield J.F."/>
        </authorList>
    </citation>
    <scope>NUCLEOTIDE SEQUENCE [LARGE SCALE GENOMIC DNA]</scope>
</reference>
<evidence type="ECO:0000313" key="1">
    <source>
        <dbReference type="EMBL" id="PIV11457.1"/>
    </source>
</evidence>
<gene>
    <name evidence="1" type="ORF">COS50_00055</name>
</gene>
<accession>A0A2M7BY10</accession>
<feature type="non-terminal residue" evidence="1">
    <location>
        <position position="1"/>
    </location>
</feature>
<dbReference type="Proteomes" id="UP000230673">
    <property type="component" value="Unassembled WGS sequence"/>
</dbReference>
<dbReference type="EMBL" id="PEUY01000002">
    <property type="protein sequence ID" value="PIV11457.1"/>
    <property type="molecule type" value="Genomic_DNA"/>
</dbReference>
<protein>
    <submittedName>
        <fullName evidence="1">Glycosyltransferase</fullName>
    </submittedName>
</protein>